<reference evidence="2" key="1">
    <citation type="journal article" date="2019" name="Int. J. Syst. Evol. Microbiol.">
        <title>The Global Catalogue of Microorganisms (GCM) 10K type strain sequencing project: providing services to taxonomists for standard genome sequencing and annotation.</title>
        <authorList>
            <consortium name="The Broad Institute Genomics Platform"/>
            <consortium name="The Broad Institute Genome Sequencing Center for Infectious Disease"/>
            <person name="Wu L."/>
            <person name="Ma J."/>
        </authorList>
    </citation>
    <scope>NUCLEOTIDE SEQUENCE [LARGE SCALE GENOMIC DNA]</scope>
    <source>
        <strain evidence="2">DFY28</strain>
    </source>
</reference>
<keyword evidence="2" id="KW-1185">Reference proteome</keyword>
<sequence length="59" mass="6977">MPQFTWDQLEDQLTRLRPERGALAAQLVTMLRRRSAQRPPEELLREVLCTVWTVLEAEK</sequence>
<proteinExistence type="predicted"/>
<organism evidence="1 2">
    <name type="scientific">Phenylobacterium terrae</name>
    <dbReference type="NCBI Taxonomy" id="2665495"/>
    <lineage>
        <taxon>Bacteria</taxon>
        <taxon>Pseudomonadati</taxon>
        <taxon>Pseudomonadota</taxon>
        <taxon>Alphaproteobacteria</taxon>
        <taxon>Caulobacterales</taxon>
        <taxon>Caulobacteraceae</taxon>
        <taxon>Phenylobacterium</taxon>
    </lineage>
</organism>
<dbReference type="EMBL" id="JBHUEY010000001">
    <property type="protein sequence ID" value="MFD1783304.1"/>
    <property type="molecule type" value="Genomic_DNA"/>
</dbReference>
<evidence type="ECO:0000313" key="1">
    <source>
        <dbReference type="EMBL" id="MFD1783304.1"/>
    </source>
</evidence>
<name>A0ABW4MZZ7_9CAUL</name>
<comment type="caution">
    <text evidence="1">The sequence shown here is derived from an EMBL/GenBank/DDBJ whole genome shotgun (WGS) entry which is preliminary data.</text>
</comment>
<evidence type="ECO:0000313" key="2">
    <source>
        <dbReference type="Proteomes" id="UP001597237"/>
    </source>
</evidence>
<accession>A0ABW4MZZ7</accession>
<dbReference type="RefSeq" id="WP_377284506.1">
    <property type="nucleotide sequence ID" value="NZ_JBHRSI010000015.1"/>
</dbReference>
<protein>
    <submittedName>
        <fullName evidence="1">Uncharacterized protein</fullName>
    </submittedName>
</protein>
<gene>
    <name evidence="1" type="ORF">ACFSC0_07855</name>
</gene>
<dbReference type="Proteomes" id="UP001597237">
    <property type="component" value="Unassembled WGS sequence"/>
</dbReference>